<evidence type="ECO:0000256" key="8">
    <source>
        <dbReference type="ARBA" id="ARBA00030428"/>
    </source>
</evidence>
<comment type="function">
    <text evidence="10">Plays a major role to prevent cellular inhibition of viral genome replication. Assembles an SCF-like E3 ubiquitin ligase complex based on the cellular proteins ELOB, ELOC, CUL5 and RBX1, in cooperation with viral E4orf6. This viral RING-type ligase ubiquitinates cellular substrates and targets them to proteasomal degradation: TP53/p53, LIG4, MRE11-RAD50-NBS1 (MRN) complex, ITGA3, DAXX and BLM. E1B-55K probably acts as the substrate-specific adapter of the SCF-like E3 ubiquitin ligase complex. Degradation of host TP53/p53 activity is essential for preventing E1A-induced TP53 accumulation that would otherwise lead to cell apoptosis and growth arrest. E1B-55K also inactivates TP53 transcription-factor activity by binding its transactivation domain. E1B-55K also functions as a SUMO1 E3 ligase for TP53 which causes the latter to be sequestered in promyelocytic leukemia (PML) nuclear bodies thereby contributing to maximal inhibition of TP53 function.</text>
</comment>
<evidence type="ECO:0000256" key="5">
    <source>
        <dbReference type="ARBA" id="ARBA00022518"/>
    </source>
</evidence>
<comment type="similarity">
    <text evidence="3">Belongs to the adenoviridae E1B 55 kDa protein family.</text>
</comment>
<organism evidence="12 13">
    <name type="scientific">Eidolon helvum adenovirus</name>
    <dbReference type="NCBI Taxonomy" id="2039267"/>
    <lineage>
        <taxon>Viruses</taxon>
        <taxon>Varidnaviria</taxon>
        <taxon>Bamfordvirae</taxon>
        <taxon>Preplasmiviricota</taxon>
        <taxon>Polisuviricotina</taxon>
        <taxon>Pharingeaviricetes</taxon>
        <taxon>Rowavirales</taxon>
        <taxon>Adenoviridae</taxon>
        <taxon>Mastadenovirus</taxon>
    </lineage>
</organism>
<dbReference type="RefSeq" id="YP_010790708.1">
    <property type="nucleotide sequence ID" value="NC_075453.1"/>
</dbReference>
<dbReference type="GO" id="GO:0052150">
    <property type="term" value="P:symbiont-mediated perturbation of host apoptosis"/>
    <property type="evidence" value="ECO:0007669"/>
    <property type="project" value="UniProtKB-KW"/>
</dbReference>
<sequence>MGDLIEEVADIPVENIPPNQDAGEGDGRAQQELALMLAERFLVRVSFGSIQYSELLDRVNADPYNALRVSVNFEVVKYWHFKPGDNWEDKIGTFAKLNLDPRYTYELDLLTYVRTDLYVNGNGATIMFKPGGRFEIKKKGLAPTIFGMQRATFFNCKFVAAVDYTGTPFINSRALLFLNCHFRDFKGNTIESYDNLHVRGCFFSDCTTCVRGLSANDYVSIRASMFAHCQLGAITKGKLKILNSYFDTCRCAAIFTAGGMFMSNTVTHSILEDTERQVTVTCAEGKVLPLQSVHVASNRKCLWPIFESNVFFRCRMYFGTRKGLLFAPNCQFRSCFLFLEREICSRVVFQQSYNQDAKIYKVLRLETNRTYQRMCECGEMHRVFPFLYGSITNSKLSADLLSSVDSLDFTSDEEGWYIWAGLV</sequence>
<keyword evidence="13" id="KW-1185">Reference proteome</keyword>
<evidence type="ECO:0000313" key="12">
    <source>
        <dbReference type="EMBL" id="BBF72823.1"/>
    </source>
</evidence>
<protein>
    <recommendedName>
        <fullName evidence="4">E1B 55 kDa protein</fullName>
    </recommendedName>
    <alternativeName>
        <fullName evidence="8">E1B protein, large T-antigen</fullName>
    </alternativeName>
    <alternativeName>
        <fullName evidence="9">E1B-495R</fullName>
    </alternativeName>
</protein>
<accession>A0A348FKF6</accession>
<evidence type="ECO:0000256" key="3">
    <source>
        <dbReference type="ARBA" id="ARBA00008605"/>
    </source>
</evidence>
<evidence type="ECO:0000256" key="2">
    <source>
        <dbReference type="ARBA" id="ARBA00004192"/>
    </source>
</evidence>
<dbReference type="InterPro" id="IPR002612">
    <property type="entry name" value="Adeno_E1B_55kDa"/>
</dbReference>
<evidence type="ECO:0000313" key="13">
    <source>
        <dbReference type="Proteomes" id="UP000317189"/>
    </source>
</evidence>
<dbReference type="Proteomes" id="UP000317189">
    <property type="component" value="Segment"/>
</dbReference>
<dbReference type="InterPro" id="IPR011050">
    <property type="entry name" value="Pectin_lyase_fold/virulence"/>
</dbReference>
<keyword evidence="5" id="KW-0244">Early protein</keyword>
<dbReference type="EMBL" id="AP018374">
    <property type="protein sequence ID" value="BBF72823.1"/>
    <property type="molecule type" value="Genomic_DNA"/>
</dbReference>
<keyword evidence="7" id="KW-0945">Host-virus interaction</keyword>
<proteinExistence type="inferred from homology"/>
<dbReference type="Pfam" id="PF01696">
    <property type="entry name" value="Adeno_E1B_55K"/>
    <property type="match status" value="1"/>
</dbReference>
<evidence type="ECO:0000256" key="6">
    <source>
        <dbReference type="ARBA" id="ARBA00023200"/>
    </source>
</evidence>
<dbReference type="GeneID" id="80528118"/>
<keyword evidence="6" id="KW-1035">Host cytoplasm</keyword>
<evidence type="ECO:0000256" key="11">
    <source>
        <dbReference type="ARBA" id="ARBA00046912"/>
    </source>
</evidence>
<dbReference type="GO" id="GO:0030430">
    <property type="term" value="C:host cell cytoplasm"/>
    <property type="evidence" value="ECO:0007669"/>
    <property type="project" value="UniProtKB-SubCell"/>
</dbReference>
<evidence type="ECO:0000256" key="1">
    <source>
        <dbReference type="ARBA" id="ARBA00004147"/>
    </source>
</evidence>
<comment type="subunit">
    <text evidence="11">Interacts with host PML-4 and PML-5; this interaction promotes efficient subnuclear targeting of E1B-55K to PML nuclear bodies. Interacts with E4-ORF3 protein. Interacts with E4-ORF6 protein.</text>
</comment>
<evidence type="ECO:0000256" key="10">
    <source>
        <dbReference type="ARBA" id="ARBA00046084"/>
    </source>
</evidence>
<keyword evidence="7" id="KW-1119">Modulation of host cell apoptosis by virus</keyword>
<name>A0A348FKF6_9ADEN</name>
<evidence type="ECO:0000256" key="7">
    <source>
        <dbReference type="ARBA" id="ARBA00023323"/>
    </source>
</evidence>
<comment type="subcellular location">
    <subcellularLocation>
        <location evidence="2">Host cytoplasm</location>
    </subcellularLocation>
    <subcellularLocation>
        <location evidence="1">Host nucleus</location>
    </subcellularLocation>
</comment>
<reference evidence="12 13" key="1">
    <citation type="journal article" date="2017" name="Viruses">
        <title>Characterization of a Novel Bat Adenovirus Isolated from Straw-Colored Fruit Bat (Eidolon helvum).</title>
        <authorList>
            <person name="Ogawa H."/>
            <person name="Kajihara M."/>
            <person name="Nao N."/>
            <person name="Shigeno A."/>
            <person name="Fujikura D."/>
            <person name="Hang'ombe B.M."/>
            <person name="Mweene A.S."/>
            <person name="Mutemwa A."/>
            <person name="Squarre D."/>
            <person name="Yamada M."/>
            <person name="Higashi H."/>
            <person name="Sawa H."/>
            <person name="Takada A."/>
        </authorList>
    </citation>
    <scope>NUCLEOTIDE SEQUENCE [LARGE SCALE GENOMIC DNA]</scope>
    <source>
        <strain evidence="12">06-106</strain>
    </source>
</reference>
<dbReference type="SUPFAM" id="SSF51126">
    <property type="entry name" value="Pectin lyase-like"/>
    <property type="match status" value="1"/>
</dbReference>
<evidence type="ECO:0000256" key="4">
    <source>
        <dbReference type="ARBA" id="ARBA00022118"/>
    </source>
</evidence>
<dbReference type="GO" id="GO:0042025">
    <property type="term" value="C:host cell nucleus"/>
    <property type="evidence" value="ECO:0007669"/>
    <property type="project" value="UniProtKB-SubCell"/>
</dbReference>
<evidence type="ECO:0000256" key="9">
    <source>
        <dbReference type="ARBA" id="ARBA00031863"/>
    </source>
</evidence>
<dbReference type="KEGG" id="vg:80528118"/>